<dbReference type="SUPFAM" id="SSF47576">
    <property type="entry name" value="Calponin-homology domain, CH-domain"/>
    <property type="match status" value="1"/>
</dbReference>
<dbReference type="EMBL" id="KN837226">
    <property type="protein sequence ID" value="KIJ32487.1"/>
    <property type="molecule type" value="Genomic_DNA"/>
</dbReference>
<keyword evidence="4" id="KW-1185">Reference proteome</keyword>
<protein>
    <recommendedName>
        <fullName evidence="2">Calponin-homology (CH) domain-containing protein</fullName>
    </recommendedName>
</protein>
<evidence type="ECO:0000313" key="4">
    <source>
        <dbReference type="Proteomes" id="UP000054279"/>
    </source>
</evidence>
<sequence length="692" mass="77243">MDAPTIYAQQLALTKQKLGHALWDPDHSNVVVPDIGSIGFVLKGKWVEIDRISDPKLFSRVQKQTFRAAEPIISTSIRRVERSAQASIGFPEEFEGALRYTCSKDSGAVLVLGDYTNRVNATNIDYFRRLMSENYPIWIRKANGGKNSYDIGLHELVLVTGCDKVSAWENAAFKDGSNDFSLSIGAQASGRFSTSIKELSTGSPSRMVQRNWGPSRSAITPQQFESSAVPQSGLASAERDQCIFIRGCKVLNRRWLNKLWRHRKTMIMPATRNKKENDGEAPENISWPKSEDSLDSGHSLSPASRSSGSYVLEGRSGLSGGRIGGRYMSYVGFDSEGLSGEDTPLPSNFNFLDIFSKLKFMLHFPVDVLLLYVLTKSDAILAIAHHDDVNILLEGYTSIHTTEDFAELLLRLNPPICTEEGVAFAISSDSEIQSPFLSPSEITGSQDPFIESDPQATYVYEHYSIRSAIVIVVQELLCRNDTTSLTETSSNSSNLGADEDEDMRRRLGRFVTYANAWRKDPAYPEPQPEELIQCFSNVLRDGYILCRYTEKLYPGSISHIHPEDSLLAMQANFRTFIAGATLRLSADDLFDPNDLHISPTKETMLRLARTIIALSIFPKKFHPKLSDMPQNSAQHSGDHRIEESVEYQDISKRSEPSLLKRKLSSSSLRSPSTSTHAAFERKRPRPSDSNTN</sequence>
<feature type="compositionally biased region" description="Basic and acidic residues" evidence="1">
    <location>
        <begin position="636"/>
        <end position="655"/>
    </location>
</feature>
<reference evidence="3 4" key="1">
    <citation type="submission" date="2014-06" db="EMBL/GenBank/DDBJ databases">
        <title>Evolutionary Origins and Diversification of the Mycorrhizal Mutualists.</title>
        <authorList>
            <consortium name="DOE Joint Genome Institute"/>
            <consortium name="Mycorrhizal Genomics Consortium"/>
            <person name="Kohler A."/>
            <person name="Kuo A."/>
            <person name="Nagy L.G."/>
            <person name="Floudas D."/>
            <person name="Copeland A."/>
            <person name="Barry K.W."/>
            <person name="Cichocki N."/>
            <person name="Veneault-Fourrey C."/>
            <person name="LaButti K."/>
            <person name="Lindquist E.A."/>
            <person name="Lipzen A."/>
            <person name="Lundell T."/>
            <person name="Morin E."/>
            <person name="Murat C."/>
            <person name="Riley R."/>
            <person name="Ohm R."/>
            <person name="Sun H."/>
            <person name="Tunlid A."/>
            <person name="Henrissat B."/>
            <person name="Grigoriev I.V."/>
            <person name="Hibbett D.S."/>
            <person name="Martin F."/>
        </authorList>
    </citation>
    <scope>NUCLEOTIDE SEQUENCE [LARGE SCALE GENOMIC DNA]</scope>
    <source>
        <strain evidence="3 4">SS14</strain>
    </source>
</reference>
<dbReference type="HOGENOM" id="CLU_398043_0_0_1"/>
<feature type="domain" description="Calponin-homology (CH)" evidence="2">
    <location>
        <begin position="501"/>
        <end position="615"/>
    </location>
</feature>
<feature type="compositionally biased region" description="Low complexity" evidence="1">
    <location>
        <begin position="664"/>
        <end position="675"/>
    </location>
</feature>
<dbReference type="CDD" id="cd00014">
    <property type="entry name" value="CH_SF"/>
    <property type="match status" value="1"/>
</dbReference>
<organism evidence="3 4">
    <name type="scientific">Sphaerobolus stellatus (strain SS14)</name>
    <dbReference type="NCBI Taxonomy" id="990650"/>
    <lineage>
        <taxon>Eukaryota</taxon>
        <taxon>Fungi</taxon>
        <taxon>Dikarya</taxon>
        <taxon>Basidiomycota</taxon>
        <taxon>Agaricomycotina</taxon>
        <taxon>Agaricomycetes</taxon>
        <taxon>Phallomycetidae</taxon>
        <taxon>Geastrales</taxon>
        <taxon>Sphaerobolaceae</taxon>
        <taxon>Sphaerobolus</taxon>
    </lineage>
</organism>
<proteinExistence type="predicted"/>
<evidence type="ECO:0000313" key="3">
    <source>
        <dbReference type="EMBL" id="KIJ32487.1"/>
    </source>
</evidence>
<accession>A0A0C9UTC9</accession>
<dbReference type="Gene3D" id="1.10.418.10">
    <property type="entry name" value="Calponin-like domain"/>
    <property type="match status" value="1"/>
</dbReference>
<dbReference type="AlphaFoldDB" id="A0A0C9UTC9"/>
<dbReference type="PROSITE" id="PS50021">
    <property type="entry name" value="CH"/>
    <property type="match status" value="1"/>
</dbReference>
<dbReference type="InterPro" id="IPR001715">
    <property type="entry name" value="CH_dom"/>
</dbReference>
<feature type="region of interest" description="Disordered" evidence="1">
    <location>
        <begin position="625"/>
        <end position="692"/>
    </location>
</feature>
<name>A0A0C9UTC9_SPHS4</name>
<feature type="compositionally biased region" description="Polar residues" evidence="1">
    <location>
        <begin position="296"/>
        <end position="309"/>
    </location>
</feature>
<evidence type="ECO:0000259" key="2">
    <source>
        <dbReference type="PROSITE" id="PS50021"/>
    </source>
</evidence>
<evidence type="ECO:0000256" key="1">
    <source>
        <dbReference type="SAM" id="MobiDB-lite"/>
    </source>
</evidence>
<dbReference type="InterPro" id="IPR036872">
    <property type="entry name" value="CH_dom_sf"/>
</dbReference>
<gene>
    <name evidence="3" type="ORF">M422DRAFT_35792</name>
</gene>
<dbReference type="OrthoDB" id="3222453at2759"/>
<dbReference type="Proteomes" id="UP000054279">
    <property type="component" value="Unassembled WGS sequence"/>
</dbReference>
<feature type="region of interest" description="Disordered" evidence="1">
    <location>
        <begin position="270"/>
        <end position="309"/>
    </location>
</feature>